<proteinExistence type="predicted"/>
<protein>
    <submittedName>
        <fullName evidence="5">Methyltransferase domain-containing protein</fullName>
    </submittedName>
</protein>
<dbReference type="PANTHER" id="PTHR43464:SF19">
    <property type="entry name" value="UBIQUINONE BIOSYNTHESIS O-METHYLTRANSFERASE, MITOCHONDRIAL"/>
    <property type="match status" value="1"/>
</dbReference>
<dbReference type="EMBL" id="FNMY01000001">
    <property type="protein sequence ID" value="SDW03831.1"/>
    <property type="molecule type" value="Genomic_DNA"/>
</dbReference>
<dbReference type="Proteomes" id="UP000199592">
    <property type="component" value="Unassembled WGS sequence"/>
</dbReference>
<evidence type="ECO:0000256" key="3">
    <source>
        <dbReference type="ARBA" id="ARBA00022691"/>
    </source>
</evidence>
<dbReference type="STRING" id="1073328.SAMN05216294_1483"/>
<dbReference type="SUPFAM" id="SSF53335">
    <property type="entry name" value="S-adenosyl-L-methionine-dependent methyltransferases"/>
    <property type="match status" value="1"/>
</dbReference>
<dbReference type="GO" id="GO:0032259">
    <property type="term" value="P:methylation"/>
    <property type="evidence" value="ECO:0007669"/>
    <property type="project" value="UniProtKB-KW"/>
</dbReference>
<dbReference type="GO" id="GO:0008757">
    <property type="term" value="F:S-adenosylmethionine-dependent methyltransferase activity"/>
    <property type="evidence" value="ECO:0007669"/>
    <property type="project" value="InterPro"/>
</dbReference>
<reference evidence="6" key="1">
    <citation type="submission" date="2016-10" db="EMBL/GenBank/DDBJ databases">
        <authorList>
            <person name="Varghese N."/>
            <person name="Submissions S."/>
        </authorList>
    </citation>
    <scope>NUCLEOTIDE SEQUENCE [LARGE SCALE GENOMIC DNA]</scope>
    <source>
        <strain evidence="6">DSM 25030</strain>
    </source>
</reference>
<dbReference type="InterPro" id="IPR029063">
    <property type="entry name" value="SAM-dependent_MTases_sf"/>
</dbReference>
<keyword evidence="6" id="KW-1185">Reference proteome</keyword>
<dbReference type="Pfam" id="PF08241">
    <property type="entry name" value="Methyltransf_11"/>
    <property type="match status" value="1"/>
</dbReference>
<dbReference type="Gene3D" id="3.40.50.150">
    <property type="entry name" value="Vaccinia Virus protein VP39"/>
    <property type="match status" value="1"/>
</dbReference>
<evidence type="ECO:0000259" key="4">
    <source>
        <dbReference type="Pfam" id="PF08241"/>
    </source>
</evidence>
<dbReference type="InterPro" id="IPR013216">
    <property type="entry name" value="Methyltransf_11"/>
</dbReference>
<sequence>MQKTTSTMPDVFGKALLDFQEGNYTEDITTYSSLDEEDVIPVPYLFRDFKDMPKIEQKALQMARGKVLDIGCGAGSHSLYLQKKGLAVTALDNSEGAIKVSKERGVNSTVQCDIMEYSEEQFDTLLLLMNGIGLAGKLKNLTSFLTHLASLLMPNGQILLDSSDIIYMFEEDEDGGYWIPNDGNYYGEVEFTMAYKGLQSEPFDWVYVDYNTLQNAAFANGLDCELIVEGEHYDYLAILTLKKQ</sequence>
<organism evidence="5 6">
    <name type="scientific">Flagellimonas zhangzhouensis</name>
    <dbReference type="NCBI Taxonomy" id="1073328"/>
    <lineage>
        <taxon>Bacteria</taxon>
        <taxon>Pseudomonadati</taxon>
        <taxon>Bacteroidota</taxon>
        <taxon>Flavobacteriia</taxon>
        <taxon>Flavobacteriales</taxon>
        <taxon>Flavobacteriaceae</taxon>
        <taxon>Flagellimonas</taxon>
    </lineage>
</organism>
<name>A0A1H2Q9K0_9FLAO</name>
<gene>
    <name evidence="5" type="ORF">SAMN04487892_0134</name>
</gene>
<dbReference type="PANTHER" id="PTHR43464">
    <property type="entry name" value="METHYLTRANSFERASE"/>
    <property type="match status" value="1"/>
</dbReference>
<evidence type="ECO:0000256" key="2">
    <source>
        <dbReference type="ARBA" id="ARBA00022679"/>
    </source>
</evidence>
<evidence type="ECO:0000313" key="6">
    <source>
        <dbReference type="Proteomes" id="UP000199592"/>
    </source>
</evidence>
<feature type="domain" description="Methyltransferase type 11" evidence="4">
    <location>
        <begin position="68"/>
        <end position="159"/>
    </location>
</feature>
<keyword evidence="2 5" id="KW-0808">Transferase</keyword>
<keyword evidence="1 5" id="KW-0489">Methyltransferase</keyword>
<dbReference type="AlphaFoldDB" id="A0A1H2Q9K0"/>
<keyword evidence="3" id="KW-0949">S-adenosyl-L-methionine</keyword>
<evidence type="ECO:0000313" key="5">
    <source>
        <dbReference type="EMBL" id="SDW03831.1"/>
    </source>
</evidence>
<evidence type="ECO:0000256" key="1">
    <source>
        <dbReference type="ARBA" id="ARBA00022603"/>
    </source>
</evidence>
<accession>A0A1H2Q9K0</accession>
<dbReference type="CDD" id="cd02440">
    <property type="entry name" value="AdoMet_MTases"/>
    <property type="match status" value="1"/>
</dbReference>